<dbReference type="Pfam" id="PF12833">
    <property type="entry name" value="HTH_18"/>
    <property type="match status" value="1"/>
</dbReference>
<evidence type="ECO:0000256" key="1">
    <source>
        <dbReference type="ARBA" id="ARBA00023015"/>
    </source>
</evidence>
<evidence type="ECO:0000313" key="7">
    <source>
        <dbReference type="Proteomes" id="UP000594800"/>
    </source>
</evidence>
<dbReference type="PROSITE" id="PS01124">
    <property type="entry name" value="HTH_ARAC_FAMILY_2"/>
    <property type="match status" value="1"/>
</dbReference>
<dbReference type="EMBL" id="CP064942">
    <property type="protein sequence ID" value="QPH56142.1"/>
    <property type="molecule type" value="Genomic_DNA"/>
</dbReference>
<dbReference type="PANTHER" id="PTHR43280">
    <property type="entry name" value="ARAC-FAMILY TRANSCRIPTIONAL REGULATOR"/>
    <property type="match status" value="1"/>
</dbReference>
<dbReference type="CDD" id="cd06999">
    <property type="entry name" value="cupin_HpaA-like_N"/>
    <property type="match status" value="1"/>
</dbReference>
<keyword evidence="7" id="KW-1185">Reference proteome</keyword>
<reference evidence="6 7" key="1">
    <citation type="submission" date="2020-11" db="EMBL/GenBank/DDBJ databases">
        <title>Description of Pontivivens ytuae sp. nov. isolated from deep sea sediment of Mariana Trench.</title>
        <authorList>
            <person name="Wang Z."/>
            <person name="Sun Q.-L."/>
            <person name="Xu X.-D."/>
            <person name="Tang Y.-Z."/>
            <person name="Zhang J."/>
        </authorList>
    </citation>
    <scope>NUCLEOTIDE SEQUENCE [LARGE SCALE GENOMIC DNA]</scope>
    <source>
        <strain evidence="6 7">MT2928</strain>
    </source>
</reference>
<protein>
    <submittedName>
        <fullName evidence="6">Helix-turn-helix domain-containing protein</fullName>
    </submittedName>
</protein>
<gene>
    <name evidence="6" type="ORF">I0K15_07265</name>
</gene>
<dbReference type="PANTHER" id="PTHR43280:SF32">
    <property type="entry name" value="TRANSCRIPTIONAL REGULATORY PROTEIN"/>
    <property type="match status" value="1"/>
</dbReference>
<evidence type="ECO:0000256" key="4">
    <source>
        <dbReference type="SAM" id="MobiDB-lite"/>
    </source>
</evidence>
<name>A0A7S9LVN2_9RHOB</name>
<dbReference type="InterPro" id="IPR037923">
    <property type="entry name" value="HTH-like"/>
</dbReference>
<feature type="domain" description="HTH araC/xylS-type" evidence="5">
    <location>
        <begin position="168"/>
        <end position="266"/>
    </location>
</feature>
<dbReference type="InterPro" id="IPR047264">
    <property type="entry name" value="Cupin_HpaA-like_N"/>
</dbReference>
<dbReference type="KEGG" id="poz:I0K15_07265"/>
<evidence type="ECO:0000256" key="2">
    <source>
        <dbReference type="ARBA" id="ARBA00023125"/>
    </source>
</evidence>
<dbReference type="InterPro" id="IPR018060">
    <property type="entry name" value="HTH_AraC"/>
</dbReference>
<evidence type="ECO:0000259" key="5">
    <source>
        <dbReference type="PROSITE" id="PS01124"/>
    </source>
</evidence>
<dbReference type="Gene3D" id="1.10.10.60">
    <property type="entry name" value="Homeodomain-like"/>
    <property type="match status" value="1"/>
</dbReference>
<dbReference type="GO" id="GO:0043565">
    <property type="term" value="F:sequence-specific DNA binding"/>
    <property type="evidence" value="ECO:0007669"/>
    <property type="project" value="InterPro"/>
</dbReference>
<feature type="region of interest" description="Disordered" evidence="4">
    <location>
        <begin position="262"/>
        <end position="281"/>
    </location>
</feature>
<keyword evidence="3" id="KW-0804">Transcription</keyword>
<dbReference type="PRINTS" id="PR00032">
    <property type="entry name" value="HTHARAC"/>
</dbReference>
<dbReference type="SUPFAM" id="SSF46689">
    <property type="entry name" value="Homeodomain-like"/>
    <property type="match status" value="1"/>
</dbReference>
<dbReference type="SMART" id="SM00342">
    <property type="entry name" value="HTH_ARAC"/>
    <property type="match status" value="1"/>
</dbReference>
<dbReference type="SUPFAM" id="SSF51215">
    <property type="entry name" value="Regulatory protein AraC"/>
    <property type="match status" value="1"/>
</dbReference>
<evidence type="ECO:0000256" key="3">
    <source>
        <dbReference type="ARBA" id="ARBA00023163"/>
    </source>
</evidence>
<dbReference type="Proteomes" id="UP000594800">
    <property type="component" value="Chromosome"/>
</dbReference>
<proteinExistence type="predicted"/>
<dbReference type="GO" id="GO:0003700">
    <property type="term" value="F:DNA-binding transcription factor activity"/>
    <property type="evidence" value="ECO:0007669"/>
    <property type="project" value="InterPro"/>
</dbReference>
<sequence length="281" mass="30795">MVPAFSLYGEEQPGDLPDVLHCETIAARAALHGWLISPHRHMRMHQVLRLTAHGAMAEVDGARFRLDAPCLVNMPPQVIHGYDFDPGTEGWVLTLPTELVMGRGLARPFVAEGAGDDIALFDLIAAEHAGRAPGRAERLRALAAALLIGITRGGAEDEEDETGHPTLRRFALLIEEHYRKHLPLRAYAEQLGITATHLSRLAREATGAPASRMIEDRIVREARRELAYTALPVSQVAYALGYEDPAYFSRVFSRATGMSPTQFRTRIGHDGPLSTGNGAKR</sequence>
<keyword evidence="2" id="KW-0238">DNA-binding</keyword>
<keyword evidence="1" id="KW-0805">Transcription regulation</keyword>
<dbReference type="InterPro" id="IPR020449">
    <property type="entry name" value="Tscrpt_reg_AraC-type_HTH"/>
</dbReference>
<dbReference type="InterPro" id="IPR009057">
    <property type="entry name" value="Homeodomain-like_sf"/>
</dbReference>
<organism evidence="6 7">
    <name type="scientific">Pontivivens ytuae</name>
    <dbReference type="NCBI Taxonomy" id="2789856"/>
    <lineage>
        <taxon>Bacteria</taxon>
        <taxon>Pseudomonadati</taxon>
        <taxon>Pseudomonadota</taxon>
        <taxon>Alphaproteobacteria</taxon>
        <taxon>Rhodobacterales</taxon>
        <taxon>Paracoccaceae</taxon>
        <taxon>Pontivivens</taxon>
    </lineage>
</organism>
<evidence type="ECO:0000313" key="6">
    <source>
        <dbReference type="EMBL" id="QPH56142.1"/>
    </source>
</evidence>
<dbReference type="AlphaFoldDB" id="A0A7S9LVN2"/>
<accession>A0A7S9LVN2</accession>